<evidence type="ECO:0000256" key="5">
    <source>
        <dbReference type="ARBA" id="ARBA00022597"/>
    </source>
</evidence>
<dbReference type="CDD" id="cd06579">
    <property type="entry name" value="TM_PBP1_transp_AraH_like"/>
    <property type="match status" value="1"/>
</dbReference>
<dbReference type="RefSeq" id="WP_344304525.1">
    <property type="nucleotide sequence ID" value="NZ_BAAAQQ010000013.1"/>
</dbReference>
<evidence type="ECO:0000256" key="3">
    <source>
        <dbReference type="ARBA" id="ARBA00022475"/>
    </source>
</evidence>
<keyword evidence="2" id="KW-0813">Transport</keyword>
<keyword evidence="7 11" id="KW-1133">Transmembrane helix</keyword>
<feature type="transmembrane region" description="Helical" evidence="11">
    <location>
        <begin position="260"/>
        <end position="279"/>
    </location>
</feature>
<keyword evidence="3" id="KW-1003">Cell membrane</keyword>
<keyword evidence="13" id="KW-1185">Reference proteome</keyword>
<evidence type="ECO:0000256" key="6">
    <source>
        <dbReference type="ARBA" id="ARBA00022692"/>
    </source>
</evidence>
<evidence type="ECO:0000256" key="9">
    <source>
        <dbReference type="ARBA" id="ARBA00035611"/>
    </source>
</evidence>
<dbReference type="EMBL" id="BAAAQQ010000013">
    <property type="protein sequence ID" value="GAA2128615.1"/>
    <property type="molecule type" value="Genomic_DNA"/>
</dbReference>
<evidence type="ECO:0000256" key="8">
    <source>
        <dbReference type="ARBA" id="ARBA00023136"/>
    </source>
</evidence>
<proteinExistence type="predicted"/>
<keyword evidence="6 11" id="KW-0812">Transmembrane</keyword>
<keyword evidence="8 11" id="KW-0472">Membrane</keyword>
<feature type="transmembrane region" description="Helical" evidence="11">
    <location>
        <begin position="231"/>
        <end position="254"/>
    </location>
</feature>
<feature type="transmembrane region" description="Helical" evidence="11">
    <location>
        <begin position="43"/>
        <end position="61"/>
    </location>
</feature>
<comment type="caution">
    <text evidence="12">The sequence shown here is derived from an EMBL/GenBank/DDBJ whole genome shotgun (WGS) entry which is preliminary data.</text>
</comment>
<dbReference type="Pfam" id="PF02653">
    <property type="entry name" value="BPD_transp_2"/>
    <property type="match status" value="1"/>
</dbReference>
<accession>A0ABP5K974</accession>
<dbReference type="PANTHER" id="PTHR32196:SF32">
    <property type="entry name" value="XYLOSE TRANSPORT SYSTEM PERMEASE PROTEIN XYLH"/>
    <property type="match status" value="1"/>
</dbReference>
<dbReference type="PANTHER" id="PTHR32196">
    <property type="entry name" value="ABC TRANSPORTER PERMEASE PROTEIN YPHD-RELATED-RELATED"/>
    <property type="match status" value="1"/>
</dbReference>
<evidence type="ECO:0000256" key="1">
    <source>
        <dbReference type="ARBA" id="ARBA00004651"/>
    </source>
</evidence>
<evidence type="ECO:0000256" key="7">
    <source>
        <dbReference type="ARBA" id="ARBA00022989"/>
    </source>
</evidence>
<feature type="transmembrane region" description="Helical" evidence="11">
    <location>
        <begin position="100"/>
        <end position="118"/>
    </location>
</feature>
<protein>
    <recommendedName>
        <fullName evidence="10">Xylose transport system permease protein XylH</fullName>
    </recommendedName>
</protein>
<reference evidence="13" key="1">
    <citation type="journal article" date="2019" name="Int. J. Syst. Evol. Microbiol.">
        <title>The Global Catalogue of Microorganisms (GCM) 10K type strain sequencing project: providing services to taxonomists for standard genome sequencing and annotation.</title>
        <authorList>
            <consortium name="The Broad Institute Genomics Platform"/>
            <consortium name="The Broad Institute Genome Sequencing Center for Infectious Disease"/>
            <person name="Wu L."/>
            <person name="Ma J."/>
        </authorList>
    </citation>
    <scope>NUCLEOTIDE SEQUENCE [LARGE SCALE GENOMIC DNA]</scope>
    <source>
        <strain evidence="13">JCM 16021</strain>
    </source>
</reference>
<evidence type="ECO:0000256" key="10">
    <source>
        <dbReference type="ARBA" id="ARBA00035686"/>
    </source>
</evidence>
<evidence type="ECO:0000256" key="4">
    <source>
        <dbReference type="ARBA" id="ARBA00022519"/>
    </source>
</evidence>
<feature type="transmembrane region" description="Helical" evidence="11">
    <location>
        <begin position="124"/>
        <end position="142"/>
    </location>
</feature>
<gene>
    <name evidence="12" type="ORF">GCM10009843_29250</name>
</gene>
<evidence type="ECO:0000313" key="12">
    <source>
        <dbReference type="EMBL" id="GAA2128615.1"/>
    </source>
</evidence>
<keyword evidence="4" id="KW-0997">Cell inner membrane</keyword>
<name>A0ABP5K974_9ACTN</name>
<feature type="transmembrane region" description="Helical" evidence="11">
    <location>
        <begin position="154"/>
        <end position="173"/>
    </location>
</feature>
<sequence>MSEVKETPTSAVAADMADERLILSKGPAGIATMVWNRLKGGELGTLPVIVGLVVICAVFYAREPTFLSSRSLVTLTQFAAPTGIIALGIVLVLLLGEIDLSVGSVAGFTSAVMAVMVANHGASLLVALLSALGVGLLIGLVYATLHQVVGVPSFVFSLAGLLAFQGALLYTLGDQGTITLPQDSGLREFARDKFLTDAQAYGLVAIAVAAYVVSNVVGIRRRQVAGLTPPSLVGVLVKAAAMAVGLGFFCYYLGANDARGVGYLFTFFVLLVVLMDLLLRKTKWGRHVTAVGGNEEAARRSGIKVGLIYTSVFGLCSTFAALGGLMLAGQLTTVSQSSGTTDTNLTAIAAAVIGGTSLFGGRGSAYAALLGMLVLQAITAGLNLINVESEVRFMVTGAVLLLAVAIDSVSRRLRSSSGRG</sequence>
<evidence type="ECO:0000256" key="2">
    <source>
        <dbReference type="ARBA" id="ARBA00022448"/>
    </source>
</evidence>
<comment type="subcellular location">
    <subcellularLocation>
        <location evidence="1">Cell membrane</location>
        <topology evidence="1">Multi-pass membrane protein</topology>
    </subcellularLocation>
</comment>
<keyword evidence="5" id="KW-0762">Sugar transport</keyword>
<comment type="function">
    <text evidence="9">Part of the binding-protein-dependent transport system for D-xylose. Probably responsible for the translocation of the substrate across the membrane.</text>
</comment>
<organism evidence="12 13">
    <name type="scientific">Nocardioides bigeumensis</name>
    <dbReference type="NCBI Taxonomy" id="433657"/>
    <lineage>
        <taxon>Bacteria</taxon>
        <taxon>Bacillati</taxon>
        <taxon>Actinomycetota</taxon>
        <taxon>Actinomycetes</taxon>
        <taxon>Propionibacteriales</taxon>
        <taxon>Nocardioidaceae</taxon>
        <taxon>Nocardioides</taxon>
    </lineage>
</organism>
<dbReference type="InterPro" id="IPR001851">
    <property type="entry name" value="ABC_transp_permease"/>
</dbReference>
<dbReference type="Proteomes" id="UP001500575">
    <property type="component" value="Unassembled WGS sequence"/>
</dbReference>
<feature type="transmembrane region" description="Helical" evidence="11">
    <location>
        <begin position="366"/>
        <end position="385"/>
    </location>
</feature>
<evidence type="ECO:0000256" key="11">
    <source>
        <dbReference type="SAM" id="Phobius"/>
    </source>
</evidence>
<evidence type="ECO:0000313" key="13">
    <source>
        <dbReference type="Proteomes" id="UP001500575"/>
    </source>
</evidence>
<feature type="transmembrane region" description="Helical" evidence="11">
    <location>
        <begin position="200"/>
        <end position="219"/>
    </location>
</feature>
<feature type="transmembrane region" description="Helical" evidence="11">
    <location>
        <begin position="307"/>
        <end position="331"/>
    </location>
</feature>
<feature type="transmembrane region" description="Helical" evidence="11">
    <location>
        <begin position="73"/>
        <end position="95"/>
    </location>
</feature>